<name>A0A915KJY0_ROMCU</name>
<feature type="region of interest" description="Disordered" evidence="1">
    <location>
        <begin position="1"/>
        <end position="20"/>
    </location>
</feature>
<proteinExistence type="predicted"/>
<reference evidence="3" key="1">
    <citation type="submission" date="2022-11" db="UniProtKB">
        <authorList>
            <consortium name="WormBaseParasite"/>
        </authorList>
    </citation>
    <scope>IDENTIFICATION</scope>
</reference>
<keyword evidence="2" id="KW-1185">Reference proteome</keyword>
<sequence>MTATMKNVNHGNVQRNFHPAPGHKALTTNLNPESFTPTALTGLQAETAPASCDRQAFGAMLISPAPTTPKIVSGSSDKILNPQISKISMVKPNLLHCRKPIFGSTLTISMANAIGDHAVEHHPTEV</sequence>
<organism evidence="2 3">
    <name type="scientific">Romanomermis culicivorax</name>
    <name type="common">Nematode worm</name>
    <dbReference type="NCBI Taxonomy" id="13658"/>
    <lineage>
        <taxon>Eukaryota</taxon>
        <taxon>Metazoa</taxon>
        <taxon>Ecdysozoa</taxon>
        <taxon>Nematoda</taxon>
        <taxon>Enoplea</taxon>
        <taxon>Dorylaimia</taxon>
        <taxon>Mermithida</taxon>
        <taxon>Mermithoidea</taxon>
        <taxon>Mermithidae</taxon>
        <taxon>Romanomermis</taxon>
    </lineage>
</organism>
<feature type="compositionally biased region" description="Polar residues" evidence="1">
    <location>
        <begin position="1"/>
        <end position="15"/>
    </location>
</feature>
<protein>
    <submittedName>
        <fullName evidence="3">Uncharacterized protein</fullName>
    </submittedName>
</protein>
<evidence type="ECO:0000313" key="3">
    <source>
        <dbReference type="WBParaSite" id="nRc.2.0.1.t38164-RA"/>
    </source>
</evidence>
<dbReference type="Proteomes" id="UP000887565">
    <property type="component" value="Unplaced"/>
</dbReference>
<evidence type="ECO:0000256" key="1">
    <source>
        <dbReference type="SAM" id="MobiDB-lite"/>
    </source>
</evidence>
<evidence type="ECO:0000313" key="2">
    <source>
        <dbReference type="Proteomes" id="UP000887565"/>
    </source>
</evidence>
<accession>A0A915KJY0</accession>
<dbReference type="WBParaSite" id="nRc.2.0.1.t38164-RA">
    <property type="protein sequence ID" value="nRc.2.0.1.t38164-RA"/>
    <property type="gene ID" value="nRc.2.0.1.g38164"/>
</dbReference>
<dbReference type="AlphaFoldDB" id="A0A915KJY0"/>